<name>A0A0J7XN55_9SPHN</name>
<accession>A0A0J7XN55</accession>
<dbReference type="STRING" id="1420583.V473_20200"/>
<reference evidence="1 2" key="1">
    <citation type="journal article" date="2015" name="G3 (Bethesda)">
        <title>Insights into Ongoing Evolution of the Hexachlorocyclohexane Catabolic Pathway from Comparative Genomics of Ten Sphingomonadaceae Strains.</title>
        <authorList>
            <person name="Pearce S.L."/>
            <person name="Oakeshott J.G."/>
            <person name="Pandey G."/>
        </authorList>
    </citation>
    <scope>NUCLEOTIDE SEQUENCE [LARGE SCALE GENOMIC DNA]</scope>
    <source>
        <strain evidence="1 2">LL01</strain>
    </source>
</reference>
<dbReference type="Proteomes" id="UP000052232">
    <property type="component" value="Unassembled WGS sequence"/>
</dbReference>
<evidence type="ECO:0000313" key="1">
    <source>
        <dbReference type="EMBL" id="KMS53396.1"/>
    </source>
</evidence>
<dbReference type="EMBL" id="JACT01000005">
    <property type="protein sequence ID" value="KMS53396.1"/>
    <property type="molecule type" value="Genomic_DNA"/>
</dbReference>
<gene>
    <name evidence="1" type="ORF">V473_20200</name>
</gene>
<keyword evidence="2" id="KW-1185">Reference proteome</keyword>
<dbReference type="AlphaFoldDB" id="A0A0J7XN55"/>
<protein>
    <submittedName>
        <fullName evidence="1">Uncharacterized protein</fullName>
    </submittedName>
</protein>
<comment type="caution">
    <text evidence="1">The sequence shown here is derived from an EMBL/GenBank/DDBJ whole genome shotgun (WGS) entry which is preliminary data.</text>
</comment>
<proteinExistence type="predicted"/>
<evidence type="ECO:0000313" key="2">
    <source>
        <dbReference type="Proteomes" id="UP000052232"/>
    </source>
</evidence>
<dbReference type="PATRIC" id="fig|1420583.3.peg.3850"/>
<organism evidence="1 2">
    <name type="scientific">Sphingobium cupriresistens LL01</name>
    <dbReference type="NCBI Taxonomy" id="1420583"/>
    <lineage>
        <taxon>Bacteria</taxon>
        <taxon>Pseudomonadati</taxon>
        <taxon>Pseudomonadota</taxon>
        <taxon>Alphaproteobacteria</taxon>
        <taxon>Sphingomonadales</taxon>
        <taxon>Sphingomonadaceae</taxon>
        <taxon>Sphingobium</taxon>
    </lineage>
</organism>
<sequence>MKQRLIYISQPMANIGRRKLLGASIIRHATGPAIVVRQSAHFPHSSFEIIVIIRAKKKSMVDGWQQLQMLTLSWCDIDASCRQNEMSDAGRQELLIRQNAACRPSDMLQRIKIGNMP</sequence>